<dbReference type="AlphaFoldDB" id="A0A2I0BG57"/>
<proteinExistence type="predicted"/>
<gene>
    <name evidence="12" type="ORF">AXF42_Ash003407</name>
</gene>
<dbReference type="EMBL" id="KZ451885">
    <property type="protein sequence ID" value="PKA66752.1"/>
    <property type="molecule type" value="Genomic_DNA"/>
</dbReference>
<dbReference type="PANTHER" id="PTHR12953:SF0">
    <property type="entry name" value="SUN DOMAIN-CONTAINING OSSIFICATION FACTOR"/>
    <property type="match status" value="1"/>
</dbReference>
<dbReference type="GO" id="GO:0034975">
    <property type="term" value="P:protein folding in endoplasmic reticulum"/>
    <property type="evidence" value="ECO:0007669"/>
    <property type="project" value="TreeGrafter"/>
</dbReference>
<evidence type="ECO:0000256" key="6">
    <source>
        <dbReference type="ARBA" id="ARBA00023054"/>
    </source>
</evidence>
<comment type="function">
    <text evidence="9">Encodes a member of the mid-SUN subfamily of SUN-domain proteins that is localized to both the nuclear envelope and the ER. It is involved in early seed development and nuclear morphology. [TAIR].</text>
</comment>
<keyword evidence="3 10" id="KW-0812">Transmembrane</keyword>
<feature type="domain" description="SUN" evidence="11">
    <location>
        <begin position="130"/>
        <end position="292"/>
    </location>
</feature>
<dbReference type="Gene3D" id="2.60.120.260">
    <property type="entry name" value="Galactose-binding domain-like"/>
    <property type="match status" value="1"/>
</dbReference>
<evidence type="ECO:0000256" key="10">
    <source>
        <dbReference type="SAM" id="Phobius"/>
    </source>
</evidence>
<dbReference type="GO" id="GO:0031965">
    <property type="term" value="C:nuclear membrane"/>
    <property type="evidence" value="ECO:0007669"/>
    <property type="project" value="UniProtKB-SubCell"/>
</dbReference>
<dbReference type="STRING" id="1088818.A0A2I0BG57"/>
<dbReference type="FunFam" id="2.60.120.260:FF:000062">
    <property type="entry name" value="Galactose-binding protein isoform 3"/>
    <property type="match status" value="1"/>
</dbReference>
<dbReference type="Proteomes" id="UP000236161">
    <property type="component" value="Unassembled WGS sequence"/>
</dbReference>
<reference evidence="12 13" key="1">
    <citation type="journal article" date="2017" name="Nature">
        <title>The Apostasia genome and the evolution of orchids.</title>
        <authorList>
            <person name="Zhang G.Q."/>
            <person name="Liu K.W."/>
            <person name="Li Z."/>
            <person name="Lohaus R."/>
            <person name="Hsiao Y.Y."/>
            <person name="Niu S.C."/>
            <person name="Wang J.Y."/>
            <person name="Lin Y.C."/>
            <person name="Xu Q."/>
            <person name="Chen L.J."/>
            <person name="Yoshida K."/>
            <person name="Fujiwara S."/>
            <person name="Wang Z.W."/>
            <person name="Zhang Y.Q."/>
            <person name="Mitsuda N."/>
            <person name="Wang M."/>
            <person name="Liu G.H."/>
            <person name="Pecoraro L."/>
            <person name="Huang H.X."/>
            <person name="Xiao X.J."/>
            <person name="Lin M."/>
            <person name="Wu X.Y."/>
            <person name="Wu W.L."/>
            <person name="Chen Y.Y."/>
            <person name="Chang S.B."/>
            <person name="Sakamoto S."/>
            <person name="Ohme-Takagi M."/>
            <person name="Yagi M."/>
            <person name="Zeng S.J."/>
            <person name="Shen C.Y."/>
            <person name="Yeh C.M."/>
            <person name="Luo Y.B."/>
            <person name="Tsai W.C."/>
            <person name="Van de Peer Y."/>
            <person name="Liu Z.J."/>
        </authorList>
    </citation>
    <scope>NUCLEOTIDE SEQUENCE [LARGE SCALE GENOMIC DNA]</scope>
    <source>
        <strain evidence="13">cv. Shenzhen</strain>
        <tissue evidence="12">Stem</tissue>
    </source>
</reference>
<dbReference type="OrthoDB" id="266334at2759"/>
<dbReference type="InterPro" id="IPR008979">
    <property type="entry name" value="Galactose-bd-like_sf"/>
</dbReference>
<name>A0A2I0BG57_9ASPA</name>
<organism evidence="12 13">
    <name type="scientific">Apostasia shenzhenica</name>
    <dbReference type="NCBI Taxonomy" id="1088818"/>
    <lineage>
        <taxon>Eukaryota</taxon>
        <taxon>Viridiplantae</taxon>
        <taxon>Streptophyta</taxon>
        <taxon>Embryophyta</taxon>
        <taxon>Tracheophyta</taxon>
        <taxon>Spermatophyta</taxon>
        <taxon>Magnoliopsida</taxon>
        <taxon>Liliopsida</taxon>
        <taxon>Asparagales</taxon>
        <taxon>Orchidaceae</taxon>
        <taxon>Apostasioideae</taxon>
        <taxon>Apostasia</taxon>
    </lineage>
</organism>
<evidence type="ECO:0000256" key="1">
    <source>
        <dbReference type="ARBA" id="ARBA00004232"/>
    </source>
</evidence>
<evidence type="ECO:0000313" key="12">
    <source>
        <dbReference type="EMBL" id="PKA66752.1"/>
    </source>
</evidence>
<sequence>MKSFANVSLQRMAALEKNDGIRRQLPDKGSRLTRILLCLICMSCSIIQDGLRVAAGKICHETPTFSYKEFNPKGFCLLSESSLHTENSRDKEIVSTTENAQVEFEGHLKNERISCVANPGLDEFKSRVVAAKEKQSGQTGAVVHRVEPDGGEYNYASASKGAKVLFYNKEAKGASNILGKDKDKYLRNPCSVEGKHVVIELSEETLVDNIEIANYEHYSSNIKDLEVLSSLVYPTENWTKLGNFTAAKVKHAQRFSLQEPKWARYLKLNLLSHYGNEFYCTLSSVKVFGVDAIERMLEDLISAPNNKMESDEQTTEHVPGQQTTGVIDVGSQELTTSDVEWQHENMKQKNEASVVSLSESLSGTRIPQIGRVPGDAVLKILMQRVQSLVVNFAILEQYIEDLSGRYGRILKELDDDIDNKGVLLEKIRMELENLQASIKFSATEIDDLKTWKSVVSSQVNEAAENNSMLRFEIKKACQHHINVENRALAVTFICFILACVAARKLLVNMSCASLDYAWIMLLLSSSITIFMLSL</sequence>
<dbReference type="PANTHER" id="PTHR12953">
    <property type="entry name" value="MEMBRANE PROTEIN CH1 RELATED"/>
    <property type="match status" value="1"/>
</dbReference>
<evidence type="ECO:0000256" key="3">
    <source>
        <dbReference type="ARBA" id="ARBA00022692"/>
    </source>
</evidence>
<evidence type="ECO:0000256" key="4">
    <source>
        <dbReference type="ARBA" id="ARBA00022824"/>
    </source>
</evidence>
<feature type="transmembrane region" description="Helical" evidence="10">
    <location>
        <begin position="487"/>
        <end position="506"/>
    </location>
</feature>
<keyword evidence="6" id="KW-0175">Coiled coil</keyword>
<keyword evidence="13" id="KW-1185">Reference proteome</keyword>
<protein>
    <recommendedName>
        <fullName evidence="11">SUN domain-containing protein</fullName>
    </recommendedName>
</protein>
<keyword evidence="5 10" id="KW-1133">Transmembrane helix</keyword>
<evidence type="ECO:0000256" key="2">
    <source>
        <dbReference type="ARBA" id="ARBA00004477"/>
    </source>
</evidence>
<keyword evidence="8" id="KW-0539">Nucleus</keyword>
<evidence type="ECO:0000256" key="9">
    <source>
        <dbReference type="ARBA" id="ARBA00054046"/>
    </source>
</evidence>
<keyword evidence="4" id="KW-0256">Endoplasmic reticulum</keyword>
<dbReference type="PROSITE" id="PS51469">
    <property type="entry name" value="SUN"/>
    <property type="match status" value="1"/>
</dbReference>
<dbReference type="SUPFAM" id="SSF49785">
    <property type="entry name" value="Galactose-binding domain-like"/>
    <property type="match status" value="1"/>
</dbReference>
<dbReference type="Pfam" id="PF07738">
    <property type="entry name" value="Sad1_UNC"/>
    <property type="match status" value="1"/>
</dbReference>
<evidence type="ECO:0000256" key="8">
    <source>
        <dbReference type="ARBA" id="ARBA00023242"/>
    </source>
</evidence>
<feature type="transmembrane region" description="Helical" evidence="10">
    <location>
        <begin position="513"/>
        <end position="532"/>
    </location>
</feature>
<evidence type="ECO:0000313" key="13">
    <source>
        <dbReference type="Proteomes" id="UP000236161"/>
    </source>
</evidence>
<dbReference type="InterPro" id="IPR045120">
    <property type="entry name" value="Suco/Slp1-like"/>
</dbReference>
<dbReference type="GO" id="GO:0005789">
    <property type="term" value="C:endoplasmic reticulum membrane"/>
    <property type="evidence" value="ECO:0007669"/>
    <property type="project" value="UniProtKB-SubCell"/>
</dbReference>
<evidence type="ECO:0000256" key="7">
    <source>
        <dbReference type="ARBA" id="ARBA00023136"/>
    </source>
</evidence>
<accession>A0A2I0BG57</accession>
<comment type="subcellular location">
    <subcellularLocation>
        <location evidence="2">Endoplasmic reticulum membrane</location>
        <topology evidence="2">Multi-pass membrane protein</topology>
    </subcellularLocation>
    <subcellularLocation>
        <location evidence="1">Nucleus membrane</location>
        <topology evidence="1">Multi-pass membrane protein</topology>
    </subcellularLocation>
</comment>
<evidence type="ECO:0000259" key="11">
    <source>
        <dbReference type="PROSITE" id="PS51469"/>
    </source>
</evidence>
<evidence type="ECO:0000256" key="5">
    <source>
        <dbReference type="ARBA" id="ARBA00022989"/>
    </source>
</evidence>
<dbReference type="InterPro" id="IPR012919">
    <property type="entry name" value="SUN_dom"/>
</dbReference>
<keyword evidence="7 10" id="KW-0472">Membrane</keyword>